<accession>A0A0G3VIH9</accession>
<proteinExistence type="inferred from homology"/>
<dbReference type="AlphaFoldDB" id="A0A0G3VIH9"/>
<keyword evidence="6" id="KW-0150">Chloroplast</keyword>
<dbReference type="NCBIfam" id="NF006477">
    <property type="entry name" value="PRK08881.1"/>
    <property type="match status" value="1"/>
</dbReference>
<dbReference type="GO" id="GO:0009507">
    <property type="term" value="C:chloroplast"/>
    <property type="evidence" value="ECO:0007669"/>
    <property type="project" value="UniProtKB-SubCell"/>
</dbReference>
<dbReference type="Pfam" id="PF00253">
    <property type="entry name" value="Ribosomal_S14"/>
    <property type="match status" value="1"/>
</dbReference>
<dbReference type="InterPro" id="IPR018271">
    <property type="entry name" value="Ribosomal_uS14_CS"/>
</dbReference>
<comment type="subcellular location">
    <subcellularLocation>
        <location evidence="5">Plastid</location>
        <location evidence="5">Chloroplast</location>
    </subcellularLocation>
</comment>
<keyword evidence="3 5" id="KW-0687">Ribonucleoprotein</keyword>
<keyword evidence="5" id="KW-0694">RNA-binding</keyword>
<evidence type="ECO:0000256" key="5">
    <source>
        <dbReference type="HAMAP-Rule" id="MF_00537"/>
    </source>
</evidence>
<sequence>MAKKSVVEREKKRRILSIKYYSLRISLKKKIKESVSLEQKLSYHSLLQKLPRNSSLSRLHNRCFITGRARGYYRIFGLSRHVLRDMSHYGLLPGVTKSSW</sequence>
<dbReference type="PROSITE" id="PS00527">
    <property type="entry name" value="RIBOSOMAL_S14"/>
    <property type="match status" value="1"/>
</dbReference>
<dbReference type="PANTHER" id="PTHR19836">
    <property type="entry name" value="30S RIBOSOMAL PROTEIN S14"/>
    <property type="match status" value="1"/>
</dbReference>
<dbReference type="FunFam" id="1.10.287.1480:FF:000001">
    <property type="entry name" value="30S ribosomal protein S14"/>
    <property type="match status" value="1"/>
</dbReference>
<reference evidence="6" key="1">
    <citation type="journal article" date="2015" name="J. Eukaryot. Microbiol.">
        <title>Chloroplast Genome Evolution in the Euglenaceae.</title>
        <authorList>
            <person name="Bennett M.S."/>
            <person name="Triemer R.E."/>
        </authorList>
    </citation>
    <scope>NUCLEOTIDE SEQUENCE</scope>
    <source>
        <strain evidence="6">SAG 1224-17d</strain>
    </source>
</reference>
<dbReference type="InterPro" id="IPR023036">
    <property type="entry name" value="Ribosomal_uS14_bac/plastid"/>
</dbReference>
<keyword evidence="2 5" id="KW-0689">Ribosomal protein</keyword>
<evidence type="ECO:0000256" key="1">
    <source>
        <dbReference type="ARBA" id="ARBA00009083"/>
    </source>
</evidence>
<dbReference type="GO" id="GO:0019843">
    <property type="term" value="F:rRNA binding"/>
    <property type="evidence" value="ECO:0007669"/>
    <property type="project" value="UniProtKB-UniRule"/>
</dbReference>
<geneLocation type="chloroplast" evidence="6"/>
<organism evidence="6">
    <name type="scientific">Euglena viridis</name>
    <name type="common">Cercaria viridis</name>
    <dbReference type="NCBI Taxonomy" id="3040"/>
    <lineage>
        <taxon>Eukaryota</taxon>
        <taxon>Discoba</taxon>
        <taxon>Euglenozoa</taxon>
        <taxon>Euglenida</taxon>
        <taxon>Spirocuta</taxon>
        <taxon>Euglenophyceae</taxon>
        <taxon>Euglenales</taxon>
        <taxon>Euglenaceae</taxon>
        <taxon>Euglena</taxon>
    </lineage>
</organism>
<evidence type="ECO:0000256" key="2">
    <source>
        <dbReference type="ARBA" id="ARBA00022980"/>
    </source>
</evidence>
<comment type="subunit">
    <text evidence="5">Part of the 30S ribosomal subunit.</text>
</comment>
<dbReference type="Gene3D" id="1.10.287.1480">
    <property type="match status" value="1"/>
</dbReference>
<gene>
    <name evidence="5 6" type="primary">rps14</name>
</gene>
<dbReference type="PANTHER" id="PTHR19836:SF19">
    <property type="entry name" value="SMALL RIBOSOMAL SUBUNIT PROTEIN US14M"/>
    <property type="match status" value="1"/>
</dbReference>
<keyword evidence="5" id="KW-0699">rRNA-binding</keyword>
<name>A0A0G3VIH9_EUGVI</name>
<dbReference type="InterPro" id="IPR001209">
    <property type="entry name" value="Ribosomal_uS14"/>
</dbReference>
<dbReference type="HAMAP" id="MF_00537">
    <property type="entry name" value="Ribosomal_uS14_1"/>
    <property type="match status" value="1"/>
</dbReference>
<keyword evidence="6" id="KW-0934">Plastid</keyword>
<dbReference type="GO" id="GO:0015935">
    <property type="term" value="C:small ribosomal subunit"/>
    <property type="evidence" value="ECO:0007669"/>
    <property type="project" value="TreeGrafter"/>
</dbReference>
<dbReference type="GO" id="GO:0003735">
    <property type="term" value="F:structural constituent of ribosome"/>
    <property type="evidence" value="ECO:0007669"/>
    <property type="project" value="InterPro"/>
</dbReference>
<dbReference type="SUPFAM" id="SSF57716">
    <property type="entry name" value="Glucocorticoid receptor-like (DNA-binding domain)"/>
    <property type="match status" value="1"/>
</dbReference>
<protein>
    <recommendedName>
        <fullName evidence="4 5">Small ribosomal subunit protein uS14c</fullName>
    </recommendedName>
</protein>
<evidence type="ECO:0000313" key="6">
    <source>
        <dbReference type="EMBL" id="AKL79003.1"/>
    </source>
</evidence>
<dbReference type="GO" id="GO:0006412">
    <property type="term" value="P:translation"/>
    <property type="evidence" value="ECO:0007669"/>
    <property type="project" value="UniProtKB-UniRule"/>
</dbReference>
<dbReference type="EMBL" id="KP686075">
    <property type="protein sequence ID" value="AKL79003.1"/>
    <property type="molecule type" value="Genomic_DNA"/>
</dbReference>
<evidence type="ECO:0000256" key="3">
    <source>
        <dbReference type="ARBA" id="ARBA00023274"/>
    </source>
</evidence>
<evidence type="ECO:0000256" key="4">
    <source>
        <dbReference type="ARBA" id="ARBA00035247"/>
    </source>
</evidence>
<comment type="function">
    <text evidence="5">Binds 16S rRNA, required for the assembly of 30S particles.</text>
</comment>
<comment type="similarity">
    <text evidence="1 5">Belongs to the universal ribosomal protein uS14 family.</text>
</comment>